<reference evidence="2" key="2">
    <citation type="journal article" date="2021" name="Syst. Appl. Microbiol.">
        <title>Roseomonas hellenica sp. nov., isolated from roots of wild-growing Alkanna tinctoria.</title>
        <authorList>
            <person name="Rat A."/>
            <person name="Naranjo H.D."/>
            <person name="Lebbe L."/>
            <person name="Cnockaert M."/>
            <person name="Krigas N."/>
            <person name="Grigoriadou K."/>
            <person name="Maloupa E."/>
            <person name="Willems A."/>
        </authorList>
    </citation>
    <scope>NUCLEOTIDE SEQUENCE</scope>
    <source>
        <strain evidence="2">LMG 31231</strain>
    </source>
</reference>
<dbReference type="PANTHER" id="PTHR11803">
    <property type="entry name" value="2-IMINOBUTANOATE/2-IMINOPROPANOATE DEAMINASE RIDA"/>
    <property type="match status" value="1"/>
</dbReference>
<dbReference type="AlphaFoldDB" id="A0A9X9WR35"/>
<reference evidence="2" key="1">
    <citation type="submission" date="2020-01" db="EMBL/GenBank/DDBJ databases">
        <authorList>
            <person name="Rat A."/>
        </authorList>
    </citation>
    <scope>NUCLEOTIDE SEQUENCE</scope>
    <source>
        <strain evidence="2">LMG 31231</strain>
    </source>
</reference>
<dbReference type="Proteomes" id="UP001138751">
    <property type="component" value="Unassembled WGS sequence"/>
</dbReference>
<dbReference type="RefSeq" id="WP_211859931.1">
    <property type="nucleotide sequence ID" value="NZ_JAAEDM010000001.1"/>
</dbReference>
<evidence type="ECO:0000256" key="1">
    <source>
        <dbReference type="ARBA" id="ARBA00010552"/>
    </source>
</evidence>
<protein>
    <submittedName>
        <fullName evidence="2">RidA family protein</fullName>
    </submittedName>
</protein>
<evidence type="ECO:0000313" key="3">
    <source>
        <dbReference type="Proteomes" id="UP001138751"/>
    </source>
</evidence>
<evidence type="ECO:0000313" key="2">
    <source>
        <dbReference type="EMBL" id="MBR0669614.1"/>
    </source>
</evidence>
<dbReference type="InterPro" id="IPR006175">
    <property type="entry name" value="YjgF/YER057c/UK114"/>
</dbReference>
<organism evidence="2 3">
    <name type="scientific">Neoroseomonas soli</name>
    <dbReference type="NCBI Taxonomy" id="1081025"/>
    <lineage>
        <taxon>Bacteria</taxon>
        <taxon>Pseudomonadati</taxon>
        <taxon>Pseudomonadota</taxon>
        <taxon>Alphaproteobacteria</taxon>
        <taxon>Acetobacterales</taxon>
        <taxon>Acetobacteraceae</taxon>
        <taxon>Neoroseomonas</taxon>
    </lineage>
</organism>
<comment type="caution">
    <text evidence="2">The sequence shown here is derived from an EMBL/GenBank/DDBJ whole genome shotgun (WGS) entry which is preliminary data.</text>
</comment>
<dbReference type="Gene3D" id="3.30.1330.40">
    <property type="entry name" value="RutC-like"/>
    <property type="match status" value="1"/>
</dbReference>
<keyword evidence="3" id="KW-1185">Reference proteome</keyword>
<dbReference type="InterPro" id="IPR035959">
    <property type="entry name" value="RutC-like_sf"/>
</dbReference>
<dbReference type="Pfam" id="PF01042">
    <property type="entry name" value="Ribonuc_L-PSP"/>
    <property type="match status" value="1"/>
</dbReference>
<gene>
    <name evidence="2" type="ORF">GXW76_00390</name>
</gene>
<dbReference type="GO" id="GO:0005829">
    <property type="term" value="C:cytosol"/>
    <property type="evidence" value="ECO:0007669"/>
    <property type="project" value="TreeGrafter"/>
</dbReference>
<sequence>MNRYEAIMPGPWSDKLTFSPAIRVGMLLFISGTTATDENRNIVGVGDIAEQTRQIFRKWEPILKAAGATFDNVVETTDYYLTLEGYSQTADVRREFFRHPFPAATGVQVAGLIRPEALIEIKGIAVLDAVRG</sequence>
<accession>A0A9X9WR35</accession>
<dbReference type="GO" id="GO:0019239">
    <property type="term" value="F:deaminase activity"/>
    <property type="evidence" value="ECO:0007669"/>
    <property type="project" value="TreeGrafter"/>
</dbReference>
<comment type="similarity">
    <text evidence="1">Belongs to the RutC family.</text>
</comment>
<dbReference type="EMBL" id="JAAEDM010000001">
    <property type="protein sequence ID" value="MBR0669614.1"/>
    <property type="molecule type" value="Genomic_DNA"/>
</dbReference>
<proteinExistence type="inferred from homology"/>
<name>A0A9X9WR35_9PROT</name>
<dbReference type="PANTHER" id="PTHR11803:SF58">
    <property type="entry name" value="PROTEIN HMF1-RELATED"/>
    <property type="match status" value="1"/>
</dbReference>
<dbReference type="SUPFAM" id="SSF55298">
    <property type="entry name" value="YjgF-like"/>
    <property type="match status" value="1"/>
</dbReference>